<feature type="compositionally biased region" description="Polar residues" evidence="4">
    <location>
        <begin position="1252"/>
        <end position="1262"/>
    </location>
</feature>
<dbReference type="InterPro" id="IPR013783">
    <property type="entry name" value="Ig-like_fold"/>
</dbReference>
<feature type="compositionally biased region" description="Basic and acidic residues" evidence="4">
    <location>
        <begin position="1191"/>
        <end position="1248"/>
    </location>
</feature>
<dbReference type="PROSITE" id="PS50835">
    <property type="entry name" value="IG_LIKE"/>
    <property type="match status" value="5"/>
</dbReference>
<dbReference type="PANTHER" id="PTHR44170:SF6">
    <property type="entry name" value="CONTACTIN"/>
    <property type="match status" value="1"/>
</dbReference>
<feature type="compositionally biased region" description="Basic and acidic residues" evidence="4">
    <location>
        <begin position="1285"/>
        <end position="1308"/>
    </location>
</feature>
<feature type="domain" description="Ig-like" evidence="7">
    <location>
        <begin position="320"/>
        <end position="392"/>
    </location>
</feature>
<feature type="domain" description="Ig-like" evidence="7">
    <location>
        <begin position="135"/>
        <end position="204"/>
    </location>
</feature>
<dbReference type="SUPFAM" id="SSF48726">
    <property type="entry name" value="Immunoglobulin"/>
    <property type="match status" value="6"/>
</dbReference>
<dbReference type="SMART" id="SM00406">
    <property type="entry name" value="IGv"/>
    <property type="match status" value="2"/>
</dbReference>
<feature type="region of interest" description="Disordered" evidence="4">
    <location>
        <begin position="635"/>
        <end position="664"/>
    </location>
</feature>
<reference evidence="9 10" key="1">
    <citation type="submission" date="2019-01" db="EMBL/GenBank/DDBJ databases">
        <title>A draft genome assembly of the solar-powered sea slug Elysia chlorotica.</title>
        <authorList>
            <person name="Cai H."/>
            <person name="Li Q."/>
            <person name="Fang X."/>
            <person name="Li J."/>
            <person name="Curtis N.E."/>
            <person name="Altenburger A."/>
            <person name="Shibata T."/>
            <person name="Feng M."/>
            <person name="Maeda T."/>
            <person name="Schwartz J.A."/>
            <person name="Shigenobu S."/>
            <person name="Lundholm N."/>
            <person name="Nishiyama T."/>
            <person name="Yang H."/>
            <person name="Hasebe M."/>
            <person name="Li S."/>
            <person name="Pierce S.K."/>
            <person name="Wang J."/>
        </authorList>
    </citation>
    <scope>NUCLEOTIDE SEQUENCE [LARGE SCALE GENOMIC DNA]</scope>
    <source>
        <strain evidence="9">EC2010</strain>
        <tissue evidence="9">Whole organism of an adult</tissue>
    </source>
</reference>
<dbReference type="Gene3D" id="2.60.40.10">
    <property type="entry name" value="Immunoglobulins"/>
    <property type="match status" value="11"/>
</dbReference>
<evidence type="ECO:0000256" key="2">
    <source>
        <dbReference type="ARBA" id="ARBA00023157"/>
    </source>
</evidence>
<protein>
    <submittedName>
        <fullName evidence="9">Uncharacterized protein</fullName>
    </submittedName>
</protein>
<evidence type="ECO:0000256" key="4">
    <source>
        <dbReference type="SAM" id="MobiDB-lite"/>
    </source>
</evidence>
<dbReference type="STRING" id="188477.A0A3S1HE77"/>
<dbReference type="InterPro" id="IPR003961">
    <property type="entry name" value="FN3_dom"/>
</dbReference>
<keyword evidence="5" id="KW-0472">Membrane</keyword>
<dbReference type="GO" id="GO:0098632">
    <property type="term" value="F:cell-cell adhesion mediator activity"/>
    <property type="evidence" value="ECO:0007669"/>
    <property type="project" value="TreeGrafter"/>
</dbReference>
<keyword evidence="3" id="KW-0393">Immunoglobulin domain</keyword>
<keyword evidence="1" id="KW-0677">Repeat</keyword>
<name>A0A3S1HE77_ELYCH</name>
<feature type="domain" description="Fibronectin type-III" evidence="8">
    <location>
        <begin position="656"/>
        <end position="758"/>
    </location>
</feature>
<evidence type="ECO:0000313" key="9">
    <source>
        <dbReference type="EMBL" id="RUS77552.1"/>
    </source>
</evidence>
<dbReference type="PANTHER" id="PTHR44170">
    <property type="entry name" value="PROTEIN SIDEKICK"/>
    <property type="match status" value="1"/>
</dbReference>
<feature type="domain" description="Ig-like" evidence="7">
    <location>
        <begin position="398"/>
        <end position="552"/>
    </location>
</feature>
<dbReference type="CDD" id="cd00063">
    <property type="entry name" value="FN3"/>
    <property type="match status" value="4"/>
</dbReference>
<dbReference type="InterPro" id="IPR013106">
    <property type="entry name" value="Ig_V-set"/>
</dbReference>
<dbReference type="Proteomes" id="UP000271974">
    <property type="component" value="Unassembled WGS sequence"/>
</dbReference>
<keyword evidence="6" id="KW-0732">Signal</keyword>
<gene>
    <name evidence="9" type="ORF">EGW08_014681</name>
</gene>
<dbReference type="SUPFAM" id="SSF49265">
    <property type="entry name" value="Fibronectin type III"/>
    <property type="match status" value="3"/>
</dbReference>
<feature type="transmembrane region" description="Helical" evidence="5">
    <location>
        <begin position="1082"/>
        <end position="1106"/>
    </location>
</feature>
<keyword evidence="5" id="KW-1133">Transmembrane helix</keyword>
<dbReference type="InterPro" id="IPR036179">
    <property type="entry name" value="Ig-like_dom_sf"/>
</dbReference>
<dbReference type="GO" id="GO:0007420">
    <property type="term" value="P:brain development"/>
    <property type="evidence" value="ECO:0007669"/>
    <property type="project" value="TreeGrafter"/>
</dbReference>
<dbReference type="CDD" id="cd00096">
    <property type="entry name" value="Ig"/>
    <property type="match status" value="1"/>
</dbReference>
<dbReference type="PROSITE" id="PS50853">
    <property type="entry name" value="FN3"/>
    <property type="match status" value="5"/>
</dbReference>
<sequence length="1362" mass="152704">MAKLYGVLVLLATIYGNTAVTIPPKIIDQSPVDIYYKDGESIKLKCKASGMPAPKYTWERADTVFSPEGNEDRVVQMRDEGTIIINRPEDKDEGFYQCFAKNSFGVAASIKFNLRQAKLKSFSFSPPKTYTPRLGTSLSLACPSPDSVPDAEIYWAKGSTPIQWDARVSVDYDDKLHFSYVDQTDDGSCFHCVATNNIMRKSVKGPLHCIKPTGQSLTTAPMYLAWPDSQYDSLGMVGETVKLKCIFSGYPLPTVYWTKKGSPSFNQRVKTGNSGGQELVITDLQLEDKGTYVCSATQVQSDKQMEMSINLNVEYRLPRSAEFQCEGTGEPSVTVSWFINGQTLEDNRLDKDRFHSSRNKLLFQNVRLTDTLVVQCNVTNNNGFVWAEAFLNVLEEKPTILEVPENTRVAEGQNLKLNCKITGKPDPTITWYKDGVQITGGRYIILETGSLIATTAVLSDAGQYLCHAQNVHGEVQAGATVIVRRKTVIEMAPMDLEVQTGVNAKFTCSGTTDPEDNSLTISGTEERDTGSYECLVSNGLDSDRRSARLVVTDRPQQNSRVRVDNNCALNNEAELSWMPGASNNAPIQYYTVEYETTVYPNHWVFAAQVNYTQVKSFIPLAPGLDYRFRVTSYNKIGPSPPSDPSTTRCKTRPRAPSQSPRNVRTIGDIPNTLHIEWTPVPPEHQGGPGFKYVLNILRIGDDQSNVLSATILDWTRYKYNLTGPGGSYIPYQIGISSTNDVGNTTDNSQAIIGHTGEGMPDVSPYNLQVLDSGSEQVNLQWEFDSSQIGKTDTKIRGEFRGFKIQIWQKNKRSTTITNIDLLPENFNIDANSNPDIFSARVQHFRPNTALEARVAVLNNFYVSAPSEVIGFDSLPGLPGPVAYLQELNVGDQHINLQWQPSLDNNKDIIGYAIGYQEVHGLRLGKLQERVPQIEDPFATTAVIGGLKPSTKYRIFVWARTQAGRGEPYFIERSTAKPGVPLIPRFTISHIGRHSINVTWWKDAYQESGNVVLVEYMKKDGREWVSTNPEASQNWASLRMLEPGTDYWVRILVTNGASVRRLSETQDVKTRGTSKAYDVSENLGWFLGTLFAVLLQIGLTVLFVVCYRKGFRFQPAESAVQTYTDKGHAYSDQAALPRASSAFEDIPLGYNNDYYRDTDRYDYSDHDEQRDPDGRGEGYYGDHANYNSDEDYGFRTREDEDHSREYADTHEDEQRDSDCPPYYKDDDERRHPREDTYGRYDIDDVDHGRRYPSNMSQAAPSDTGSDETREAAYRTEGYSADLPTDVNRDEPRNYEGREDSRLDGYEARGTHAGTGSSRSGDAARRQLVDELRERQSARTSGLDQPRESDSVFEEDPQDPGTYI</sequence>
<feature type="domain" description="Ig-like" evidence="7">
    <location>
        <begin position="24"/>
        <end position="113"/>
    </location>
</feature>
<dbReference type="FunFam" id="2.60.40.10:FF:000032">
    <property type="entry name" value="palladin isoform X1"/>
    <property type="match status" value="2"/>
</dbReference>
<evidence type="ECO:0000259" key="7">
    <source>
        <dbReference type="PROSITE" id="PS50835"/>
    </source>
</evidence>
<feature type="chain" id="PRO_5018557649" evidence="6">
    <location>
        <begin position="20"/>
        <end position="1362"/>
    </location>
</feature>
<keyword evidence="10" id="KW-1185">Reference proteome</keyword>
<evidence type="ECO:0000313" key="10">
    <source>
        <dbReference type="Proteomes" id="UP000271974"/>
    </source>
</evidence>
<dbReference type="GO" id="GO:0005886">
    <property type="term" value="C:plasma membrane"/>
    <property type="evidence" value="ECO:0007669"/>
    <property type="project" value="TreeGrafter"/>
</dbReference>
<feature type="signal peptide" evidence="6">
    <location>
        <begin position="1"/>
        <end position="19"/>
    </location>
</feature>
<dbReference type="SMART" id="SM00408">
    <property type="entry name" value="IGc2"/>
    <property type="match status" value="6"/>
</dbReference>
<keyword evidence="2" id="KW-1015">Disulfide bond</keyword>
<dbReference type="GO" id="GO:0007411">
    <property type="term" value="P:axon guidance"/>
    <property type="evidence" value="ECO:0007669"/>
    <property type="project" value="TreeGrafter"/>
</dbReference>
<proteinExistence type="predicted"/>
<dbReference type="SMART" id="SM00060">
    <property type="entry name" value="FN3"/>
    <property type="match status" value="5"/>
</dbReference>
<feature type="domain" description="Fibronectin type-III" evidence="8">
    <location>
        <begin position="555"/>
        <end position="654"/>
    </location>
</feature>
<dbReference type="InterPro" id="IPR007110">
    <property type="entry name" value="Ig-like_dom"/>
</dbReference>
<evidence type="ECO:0000256" key="5">
    <source>
        <dbReference type="SAM" id="Phobius"/>
    </source>
</evidence>
<evidence type="ECO:0000259" key="8">
    <source>
        <dbReference type="PROSITE" id="PS50853"/>
    </source>
</evidence>
<evidence type="ECO:0000256" key="1">
    <source>
        <dbReference type="ARBA" id="ARBA00022737"/>
    </source>
</evidence>
<organism evidence="9 10">
    <name type="scientific">Elysia chlorotica</name>
    <name type="common">Eastern emerald elysia</name>
    <name type="synonym">Sea slug</name>
    <dbReference type="NCBI Taxonomy" id="188477"/>
    <lineage>
        <taxon>Eukaryota</taxon>
        <taxon>Metazoa</taxon>
        <taxon>Spiralia</taxon>
        <taxon>Lophotrochozoa</taxon>
        <taxon>Mollusca</taxon>
        <taxon>Gastropoda</taxon>
        <taxon>Heterobranchia</taxon>
        <taxon>Euthyneura</taxon>
        <taxon>Panpulmonata</taxon>
        <taxon>Sacoglossa</taxon>
        <taxon>Placobranchoidea</taxon>
        <taxon>Plakobranchidae</taxon>
        <taxon>Elysia</taxon>
    </lineage>
</organism>
<dbReference type="OrthoDB" id="6244967at2759"/>
<dbReference type="Pfam" id="PF13927">
    <property type="entry name" value="Ig_3"/>
    <property type="match status" value="2"/>
</dbReference>
<dbReference type="InterPro" id="IPR003598">
    <property type="entry name" value="Ig_sub2"/>
</dbReference>
<dbReference type="EMBL" id="RQTK01000572">
    <property type="protein sequence ID" value="RUS77552.1"/>
    <property type="molecule type" value="Genomic_DNA"/>
</dbReference>
<feature type="domain" description="Fibronectin type-III" evidence="8">
    <location>
        <begin position="880"/>
        <end position="978"/>
    </location>
</feature>
<keyword evidence="5" id="KW-0812">Transmembrane</keyword>
<feature type="domain" description="Fibronectin type-III" evidence="8">
    <location>
        <begin position="763"/>
        <end position="876"/>
    </location>
</feature>
<dbReference type="SMART" id="SM00409">
    <property type="entry name" value="IG"/>
    <property type="match status" value="6"/>
</dbReference>
<comment type="caution">
    <text evidence="9">The sequence shown here is derived from an EMBL/GenBank/DDBJ whole genome shotgun (WGS) entry which is preliminary data.</text>
</comment>
<feature type="compositionally biased region" description="Basic and acidic residues" evidence="4">
    <location>
        <begin position="1156"/>
        <end position="1175"/>
    </location>
</feature>
<dbReference type="GO" id="GO:0030424">
    <property type="term" value="C:axon"/>
    <property type="evidence" value="ECO:0007669"/>
    <property type="project" value="TreeGrafter"/>
</dbReference>
<feature type="domain" description="Fibronectin type-III" evidence="8">
    <location>
        <begin position="979"/>
        <end position="1072"/>
    </location>
</feature>
<accession>A0A3S1HE77</accession>
<dbReference type="Pfam" id="PF07679">
    <property type="entry name" value="I-set"/>
    <property type="match status" value="2"/>
</dbReference>
<dbReference type="InterPro" id="IPR013098">
    <property type="entry name" value="Ig_I-set"/>
</dbReference>
<dbReference type="InterPro" id="IPR036116">
    <property type="entry name" value="FN3_sf"/>
</dbReference>
<feature type="domain" description="Ig-like" evidence="7">
    <location>
        <begin position="221"/>
        <end position="310"/>
    </location>
</feature>
<evidence type="ECO:0000256" key="6">
    <source>
        <dbReference type="SAM" id="SignalP"/>
    </source>
</evidence>
<evidence type="ECO:0000256" key="3">
    <source>
        <dbReference type="ARBA" id="ARBA00023319"/>
    </source>
</evidence>
<dbReference type="InterPro" id="IPR003599">
    <property type="entry name" value="Ig_sub"/>
</dbReference>
<dbReference type="Pfam" id="PF00041">
    <property type="entry name" value="fn3"/>
    <property type="match status" value="2"/>
</dbReference>
<feature type="region of interest" description="Disordered" evidence="4">
    <location>
        <begin position="1156"/>
        <end position="1362"/>
    </location>
</feature>
<feature type="compositionally biased region" description="Basic and acidic residues" evidence="4">
    <location>
        <begin position="1320"/>
        <end position="1335"/>
    </location>
</feature>